<evidence type="ECO:0000313" key="3">
    <source>
        <dbReference type="Proteomes" id="UP000092177"/>
    </source>
</evidence>
<comment type="caution">
    <text evidence="2">The sequence shown here is derived from an EMBL/GenBank/DDBJ whole genome shotgun (WGS) entry which is preliminary data.</text>
</comment>
<dbReference type="AlphaFoldDB" id="A0A1B7YH80"/>
<keyword evidence="3" id="KW-1185">Reference proteome</keyword>
<protein>
    <submittedName>
        <fullName evidence="2">Uncharacterized protein</fullName>
    </submittedName>
</protein>
<dbReference type="Proteomes" id="UP000092177">
    <property type="component" value="Chromosome 4"/>
</dbReference>
<organism evidence="2 3">
    <name type="scientific">Colletotrichum higginsianum (strain IMI 349063)</name>
    <name type="common">Crucifer anthracnose fungus</name>
    <dbReference type="NCBI Taxonomy" id="759273"/>
    <lineage>
        <taxon>Eukaryota</taxon>
        <taxon>Fungi</taxon>
        <taxon>Dikarya</taxon>
        <taxon>Ascomycota</taxon>
        <taxon>Pezizomycotina</taxon>
        <taxon>Sordariomycetes</taxon>
        <taxon>Hypocreomycetidae</taxon>
        <taxon>Glomerellales</taxon>
        <taxon>Glomerellaceae</taxon>
        <taxon>Colletotrichum</taxon>
        <taxon>Colletotrichum destructivum species complex</taxon>
    </lineage>
</organism>
<dbReference type="RefSeq" id="XP_018159695.1">
    <property type="nucleotide sequence ID" value="XM_018301845.1"/>
</dbReference>
<evidence type="ECO:0000256" key="1">
    <source>
        <dbReference type="SAM" id="MobiDB-lite"/>
    </source>
</evidence>
<evidence type="ECO:0000313" key="2">
    <source>
        <dbReference type="EMBL" id="OBR11178.1"/>
    </source>
</evidence>
<dbReference type="EMBL" id="LTAN01000004">
    <property type="protein sequence ID" value="OBR11178.1"/>
    <property type="molecule type" value="Genomic_DNA"/>
</dbReference>
<feature type="compositionally biased region" description="Basic residues" evidence="1">
    <location>
        <begin position="251"/>
        <end position="261"/>
    </location>
</feature>
<proteinExistence type="predicted"/>
<feature type="region of interest" description="Disordered" evidence="1">
    <location>
        <begin position="145"/>
        <end position="261"/>
    </location>
</feature>
<dbReference type="GeneID" id="28865952"/>
<reference evidence="3" key="1">
    <citation type="journal article" date="2017" name="BMC Genomics">
        <title>Gapless genome assembly of Colletotrichum higginsianum reveals chromosome structure and association of transposable elements with secondary metabolite gene clusters.</title>
        <authorList>
            <person name="Dallery J.-F."/>
            <person name="Lapalu N."/>
            <person name="Zampounis A."/>
            <person name="Pigne S."/>
            <person name="Luyten I."/>
            <person name="Amselem J."/>
            <person name="Wittenberg A.H.J."/>
            <person name="Zhou S."/>
            <person name="de Queiroz M.V."/>
            <person name="Robin G.P."/>
            <person name="Auger A."/>
            <person name="Hainaut M."/>
            <person name="Henrissat B."/>
            <person name="Kim K.-T."/>
            <person name="Lee Y.-H."/>
            <person name="Lespinet O."/>
            <person name="Schwartz D.C."/>
            <person name="Thon M.R."/>
            <person name="O'Connell R.J."/>
        </authorList>
    </citation>
    <scope>NUCLEOTIDE SEQUENCE [LARGE SCALE GENOMIC DNA]</scope>
    <source>
        <strain evidence="3">IMI 349063</strain>
    </source>
</reference>
<sequence length="261" mass="29721">MSDIEVLSEFGAKRRRGVLEAFSTVNRMHYTISRDDTTSDHSRQERTLWDWAEETRQRRSPLFPSGHDGFATRRKNIPEAGDAVLVAHLGGGSLPDVAHALPLVDDVSSARRESLYQARAQSRTTASLSASQTHTVYRYETYAYRSEDEDGSQTSITDEDDFYNDTASLPGDDDNVGFFESVSSPGEHEWGGEESATQANISSADKPRVRQATSYEKPSRDQQDDIIEFEPERRRREDRDRQREKLPTIRKQLKAFKRISE</sequence>
<feature type="compositionally biased region" description="Acidic residues" evidence="1">
    <location>
        <begin position="147"/>
        <end position="163"/>
    </location>
</feature>
<dbReference type="VEuPathDB" id="FungiDB:CH63R_06870"/>
<dbReference type="KEGG" id="chig:CH63R_06870"/>
<name>A0A1B7YH80_COLHI</name>
<gene>
    <name evidence="2" type="ORF">CH63R_06870</name>
</gene>
<accession>A0A1B7YH80</accession>
<feature type="compositionally biased region" description="Basic and acidic residues" evidence="1">
    <location>
        <begin position="230"/>
        <end position="247"/>
    </location>
</feature>